<gene>
    <name evidence="1" type="ORF">NW766_011521</name>
</gene>
<dbReference type="Proteomes" id="UP001152130">
    <property type="component" value="Unassembled WGS sequence"/>
</dbReference>
<evidence type="ECO:0000313" key="2">
    <source>
        <dbReference type="Proteomes" id="UP001152130"/>
    </source>
</evidence>
<evidence type="ECO:0000313" key="1">
    <source>
        <dbReference type="EMBL" id="KAJ4004787.1"/>
    </source>
</evidence>
<keyword evidence="2" id="KW-1185">Reference proteome</keyword>
<reference evidence="1" key="1">
    <citation type="submission" date="2022-10" db="EMBL/GenBank/DDBJ databases">
        <title>Fusarium specimens isolated from Avocado Roots.</title>
        <authorList>
            <person name="Stajich J."/>
            <person name="Roper C."/>
            <person name="Heimlech-Rivalta G."/>
        </authorList>
    </citation>
    <scope>NUCLEOTIDE SEQUENCE</scope>
    <source>
        <strain evidence="1">CF00143</strain>
    </source>
</reference>
<accession>A0A9W8PF73</accession>
<protein>
    <submittedName>
        <fullName evidence="1">Uncharacterized protein</fullName>
    </submittedName>
</protein>
<comment type="caution">
    <text evidence="1">The sequence shown here is derived from an EMBL/GenBank/DDBJ whole genome shotgun (WGS) entry which is preliminary data.</text>
</comment>
<organism evidence="1 2">
    <name type="scientific">Fusarium irregulare</name>
    <dbReference type="NCBI Taxonomy" id="2494466"/>
    <lineage>
        <taxon>Eukaryota</taxon>
        <taxon>Fungi</taxon>
        <taxon>Dikarya</taxon>
        <taxon>Ascomycota</taxon>
        <taxon>Pezizomycotina</taxon>
        <taxon>Sordariomycetes</taxon>
        <taxon>Hypocreomycetidae</taxon>
        <taxon>Hypocreales</taxon>
        <taxon>Nectriaceae</taxon>
        <taxon>Fusarium</taxon>
        <taxon>Fusarium incarnatum-equiseti species complex</taxon>
    </lineage>
</organism>
<sequence>MNSLLLNGVGMRSLSAAILRHCSTIFAHYAGLPGLNYENAPSLASGNKVLWLHFILDEREKISEIWTWKNPISEKGIVDALHRWDHRVTTKWEHIADLPPDEPTTIFLEESWDSIGQLALQSEAPIQGAREPPIENVTVEEGPDNQPDWVAEYSWGTHYSSAPLSGLSTITPYWGKTRGLKQQDVEGVLGLILRYNDGRARVLGQVRLDSLGEPLDVTNCDGISLKYVWEEAVLENVQLGRVGEDGWMWMPLEGSMTWWFDGRRWGESYWSWTSSYYCFIKHFG</sequence>
<dbReference type="EMBL" id="JAPDHF010000023">
    <property type="protein sequence ID" value="KAJ4004787.1"/>
    <property type="molecule type" value="Genomic_DNA"/>
</dbReference>
<proteinExistence type="predicted"/>
<name>A0A9W8PF73_9HYPO</name>
<dbReference type="AlphaFoldDB" id="A0A9W8PF73"/>